<organism evidence="2 3">
    <name type="scientific">Candidatus Methanoperedens nitratireducens</name>
    <dbReference type="NCBI Taxonomy" id="1392998"/>
    <lineage>
        <taxon>Archaea</taxon>
        <taxon>Methanobacteriati</taxon>
        <taxon>Methanobacteriota</taxon>
        <taxon>Stenosarchaea group</taxon>
        <taxon>Methanomicrobia</taxon>
        <taxon>Methanosarcinales</taxon>
        <taxon>ANME-2 cluster</taxon>
        <taxon>Candidatus Methanoperedentaceae</taxon>
        <taxon>Candidatus Methanoperedens</taxon>
    </lineage>
</organism>
<accession>A0A062V1M0</accession>
<dbReference type="EMBL" id="JMIY01000006">
    <property type="protein sequence ID" value="KCZ71272.1"/>
    <property type="molecule type" value="Genomic_DNA"/>
</dbReference>
<dbReference type="CDD" id="cd00146">
    <property type="entry name" value="PKD"/>
    <property type="match status" value="1"/>
</dbReference>
<protein>
    <submittedName>
        <fullName evidence="2">PDK repeat-containing protein</fullName>
    </submittedName>
</protein>
<dbReference type="Pfam" id="PF18911">
    <property type="entry name" value="PKD_4"/>
    <property type="match status" value="1"/>
</dbReference>
<comment type="caution">
    <text evidence="2">The sequence shown here is derived from an EMBL/GenBank/DDBJ whole genome shotgun (WGS) entry which is preliminary data.</text>
</comment>
<dbReference type="SUPFAM" id="SSF49299">
    <property type="entry name" value="PKD domain"/>
    <property type="match status" value="1"/>
</dbReference>
<evidence type="ECO:0000313" key="2">
    <source>
        <dbReference type="EMBL" id="KCZ71272.1"/>
    </source>
</evidence>
<keyword evidence="3" id="KW-1185">Reference proteome</keyword>
<dbReference type="InterPro" id="IPR022409">
    <property type="entry name" value="PKD/Chitinase_dom"/>
</dbReference>
<name>A0A062V1M0_9EURY</name>
<dbReference type="InterPro" id="IPR035986">
    <property type="entry name" value="PKD_dom_sf"/>
</dbReference>
<dbReference type="Proteomes" id="UP000027153">
    <property type="component" value="Unassembled WGS sequence"/>
</dbReference>
<proteinExistence type="predicted"/>
<gene>
    <name evidence="2" type="ORF">ANME2D_02474</name>
</gene>
<dbReference type="RefSeq" id="WP_048092035.1">
    <property type="nucleotide sequence ID" value="NZ_JMIY01000006.1"/>
</dbReference>
<dbReference type="Gene3D" id="2.60.40.10">
    <property type="entry name" value="Immunoglobulins"/>
    <property type="match status" value="1"/>
</dbReference>
<dbReference type="NCBIfam" id="NF038114">
    <property type="entry name" value="rightmost"/>
    <property type="match status" value="1"/>
</dbReference>
<reference evidence="2 3" key="1">
    <citation type="journal article" date="2013" name="Nature">
        <title>Anaerobic oxidation of methane coupled to nitrate reduction in a novel archaeal lineage.</title>
        <authorList>
            <person name="Haroon M.F."/>
            <person name="Hu S."/>
            <person name="Shi Y."/>
            <person name="Imelfort M."/>
            <person name="Keller J."/>
            <person name="Hugenholtz P."/>
            <person name="Yuan Z."/>
            <person name="Tyson G.W."/>
        </authorList>
    </citation>
    <scope>NUCLEOTIDE SEQUENCE [LARGE SCALE GENOMIC DNA]</scope>
    <source>
        <strain evidence="2 3">ANME-2d</strain>
    </source>
</reference>
<evidence type="ECO:0000259" key="1">
    <source>
        <dbReference type="PROSITE" id="PS50093"/>
    </source>
</evidence>
<dbReference type="SMART" id="SM00089">
    <property type="entry name" value="PKD"/>
    <property type="match status" value="2"/>
</dbReference>
<dbReference type="PATRIC" id="fig|1392998.3.peg.2465"/>
<dbReference type="InterPro" id="IPR013783">
    <property type="entry name" value="Ig-like_fold"/>
</dbReference>
<sequence length="896" mass="97803">MKFTMHLTIFTLFIAFAIFSPLSIAEECLDCNNGINMNANSIYGTPVPLSQFVKLSGNGYVSAGIGMRETSSGTIDINLPTGSTIKNAYLYWSVMSNSYTSSLATGNINGNAITGNLIATTATPCWNYNQIYNFRADVTNFITTGSNTLSSFPIANVLLEGASLVAIYDNPTMSQKTILIYDGGITFANHKVSTTMTGFEATDSIASTTFIVADGQHNFAGLNNKVYLGDTLLAQYTLNGAGPGSQYWDTLSLNVNIPTGSTSTTVSVESSNGDCLTWVAQVLSVPSSSNQAPIADAGHDKTVFSGDRVDFIGSATGTIMEYHWDFGDGDNSNQKNPAHRFKGSPYGEKIYTVTLTVKDNNGNTGEDTAYVTVKPLEKNLEISKDYRYAKIKSIYNWVSAKKGYDEYVVNRIDYEYGVGIFTGYIGFSIVNQDYCTPICVPPHPAWHKDIFIINTDIQDLDTVVIGNFYLPLSYDTPEGTFYGITVENEDYSSISMFGWDPAEKFAPSWLDICEAAPPDPKIGAICKVAQFFVLVEPNVNEVKSIDFNPNPGSNPEYITPSKTSFDVAHIASPGDLRVIDSQNNITGMVDGKIKEDIPFSYYNDINKTVIIMNPTGDYIYEVKGTDNGSYGLYVAHVNVTDFNATIYFNAINIPITLGQVHRYTIDWDVLSEGEKGVNLQIDYEGDDIFDRTVQAGSVLDITSPQITINVPTNGGEYILNQNILADWSAIDLESGIASKTGTKQNGEAIDTATVGTKTFTVDAIDNAGNSATKTVSYNVVYNFAGFFQPIDNLPLWNSVKAGSAVPVKFSLDGDQGLDIFTTGYPISQKIDCDLNALLDPIEETVTAGSSSLSYNATIDQYNYVWKTDKAWTGTCRQLVVQFKDGTYHRANFKLLK</sequence>
<feature type="domain" description="PKD" evidence="1">
    <location>
        <begin position="292"/>
        <end position="341"/>
    </location>
</feature>
<dbReference type="PROSITE" id="PS50093">
    <property type="entry name" value="PKD"/>
    <property type="match status" value="1"/>
</dbReference>
<dbReference type="InterPro" id="IPR000601">
    <property type="entry name" value="PKD_dom"/>
</dbReference>
<dbReference type="AlphaFoldDB" id="A0A062V1M0"/>
<evidence type="ECO:0000313" key="3">
    <source>
        <dbReference type="Proteomes" id="UP000027153"/>
    </source>
</evidence>
<dbReference type="OrthoDB" id="136775at2157"/>